<name>A0A9D2KZS2_9LACT</name>
<organism evidence="1 2">
    <name type="scientific">Candidatus Jeotgalibaca merdavium</name>
    <dbReference type="NCBI Taxonomy" id="2838627"/>
    <lineage>
        <taxon>Bacteria</taxon>
        <taxon>Bacillati</taxon>
        <taxon>Bacillota</taxon>
        <taxon>Bacilli</taxon>
        <taxon>Lactobacillales</taxon>
        <taxon>Carnobacteriaceae</taxon>
        <taxon>Jeotgalibaca</taxon>
    </lineage>
</organism>
<reference evidence="1" key="1">
    <citation type="journal article" date="2021" name="PeerJ">
        <title>Extensive microbial diversity within the chicken gut microbiome revealed by metagenomics and culture.</title>
        <authorList>
            <person name="Gilroy R."/>
            <person name="Ravi A."/>
            <person name="Getino M."/>
            <person name="Pursley I."/>
            <person name="Horton D.L."/>
            <person name="Alikhan N.F."/>
            <person name="Baker D."/>
            <person name="Gharbi K."/>
            <person name="Hall N."/>
            <person name="Watson M."/>
            <person name="Adriaenssens E.M."/>
            <person name="Foster-Nyarko E."/>
            <person name="Jarju S."/>
            <person name="Secka A."/>
            <person name="Antonio M."/>
            <person name="Oren A."/>
            <person name="Chaudhuri R.R."/>
            <person name="La Ragione R."/>
            <person name="Hildebrand F."/>
            <person name="Pallen M.J."/>
        </authorList>
    </citation>
    <scope>NUCLEOTIDE SEQUENCE</scope>
    <source>
        <strain evidence="1">CHK171-505</strain>
    </source>
</reference>
<comment type="caution">
    <text evidence="1">The sequence shown here is derived from an EMBL/GenBank/DDBJ whole genome shotgun (WGS) entry which is preliminary data.</text>
</comment>
<accession>A0A9D2KZS2</accession>
<proteinExistence type="predicted"/>
<reference evidence="1" key="2">
    <citation type="submission" date="2021-04" db="EMBL/GenBank/DDBJ databases">
        <authorList>
            <person name="Gilroy R."/>
        </authorList>
    </citation>
    <scope>NUCLEOTIDE SEQUENCE</scope>
    <source>
        <strain evidence="1">CHK171-505</strain>
    </source>
</reference>
<evidence type="ECO:0000313" key="2">
    <source>
        <dbReference type="Proteomes" id="UP000886856"/>
    </source>
</evidence>
<dbReference type="AlphaFoldDB" id="A0A9D2KZS2"/>
<evidence type="ECO:0000313" key="1">
    <source>
        <dbReference type="EMBL" id="HJA91471.1"/>
    </source>
</evidence>
<dbReference type="EMBL" id="DWYW01000277">
    <property type="protein sequence ID" value="HJA91471.1"/>
    <property type="molecule type" value="Genomic_DNA"/>
</dbReference>
<sequence>MITLPKSKNKAGNFQGSVIPHIEKGMFYYTKNENNKRTLAWSMKKEKIK</sequence>
<dbReference type="Proteomes" id="UP000886856">
    <property type="component" value="Unassembled WGS sequence"/>
</dbReference>
<gene>
    <name evidence="1" type="ORF">H9948_11860</name>
</gene>
<protein>
    <submittedName>
        <fullName evidence="1">Uncharacterized protein</fullName>
    </submittedName>
</protein>